<proteinExistence type="predicted"/>
<name>A0AAD8SM16_LOLMU</name>
<dbReference type="EMBL" id="JAUUTY010000004">
    <property type="protein sequence ID" value="KAK1653460.1"/>
    <property type="molecule type" value="Genomic_DNA"/>
</dbReference>
<gene>
    <name evidence="1" type="ORF">QYE76_071265</name>
</gene>
<evidence type="ECO:0000313" key="1">
    <source>
        <dbReference type="EMBL" id="KAK1653460.1"/>
    </source>
</evidence>
<evidence type="ECO:0000313" key="2">
    <source>
        <dbReference type="Proteomes" id="UP001231189"/>
    </source>
</evidence>
<keyword evidence="2" id="KW-1185">Reference proteome</keyword>
<dbReference type="AlphaFoldDB" id="A0AAD8SM16"/>
<dbReference type="Proteomes" id="UP001231189">
    <property type="component" value="Unassembled WGS sequence"/>
</dbReference>
<accession>A0AAD8SM16</accession>
<organism evidence="1 2">
    <name type="scientific">Lolium multiflorum</name>
    <name type="common">Italian ryegrass</name>
    <name type="synonym">Lolium perenne subsp. multiflorum</name>
    <dbReference type="NCBI Taxonomy" id="4521"/>
    <lineage>
        <taxon>Eukaryota</taxon>
        <taxon>Viridiplantae</taxon>
        <taxon>Streptophyta</taxon>
        <taxon>Embryophyta</taxon>
        <taxon>Tracheophyta</taxon>
        <taxon>Spermatophyta</taxon>
        <taxon>Magnoliopsida</taxon>
        <taxon>Liliopsida</taxon>
        <taxon>Poales</taxon>
        <taxon>Poaceae</taxon>
        <taxon>BOP clade</taxon>
        <taxon>Pooideae</taxon>
        <taxon>Poodae</taxon>
        <taxon>Poeae</taxon>
        <taxon>Poeae Chloroplast Group 2 (Poeae type)</taxon>
        <taxon>Loliodinae</taxon>
        <taxon>Loliinae</taxon>
        <taxon>Lolium</taxon>
    </lineage>
</organism>
<sequence>MLGVELACFAGLDDLDSVVEDRGPVEADVERFSSKSSRGGVVAALPRVDVDDELLALVERDAVLGEPIGAPAVEFPVNEAVVLGAPYQEFCCCVIVFRG</sequence>
<reference evidence="1" key="1">
    <citation type="submission" date="2023-07" db="EMBL/GenBank/DDBJ databases">
        <title>A chromosome-level genome assembly of Lolium multiflorum.</title>
        <authorList>
            <person name="Chen Y."/>
            <person name="Copetti D."/>
            <person name="Kolliker R."/>
            <person name="Studer B."/>
        </authorList>
    </citation>
    <scope>NUCLEOTIDE SEQUENCE</scope>
    <source>
        <strain evidence="1">02402/16</strain>
        <tissue evidence="1">Leaf</tissue>
    </source>
</reference>
<protein>
    <submittedName>
        <fullName evidence="1">Uncharacterized protein</fullName>
    </submittedName>
</protein>
<comment type="caution">
    <text evidence="1">The sequence shown here is derived from an EMBL/GenBank/DDBJ whole genome shotgun (WGS) entry which is preliminary data.</text>
</comment>